<sequence>MPETVTLRGERVCLEPLTVEHVGGLVAAATESRETYDFTRVPQDEASMSAYVRSALDDQLTGWALPFAIRSLSSGRVIGTSRFLDLDYWSWPPSWPPGRTVPSAEGVPSVAEIGSTWLAASAQRTGSNTEAKLLMLGHAFEVWKVLRVTLKTDARNERSKRAIERLGGRFEGVRRAHARAVDGTVRDTAYYSIIAEEWPAVRSSLRERLDR</sequence>
<dbReference type="PANTHER" id="PTHR43610:SF1">
    <property type="entry name" value="N-ACETYLTRANSFERASE DOMAIN-CONTAINING PROTEIN"/>
    <property type="match status" value="1"/>
</dbReference>
<name>A0ABV8F0B1_9ACTN</name>
<dbReference type="Pfam" id="PF13302">
    <property type="entry name" value="Acetyltransf_3"/>
    <property type="match status" value="1"/>
</dbReference>
<dbReference type="SUPFAM" id="SSF55729">
    <property type="entry name" value="Acyl-CoA N-acyltransferases (Nat)"/>
    <property type="match status" value="1"/>
</dbReference>
<feature type="domain" description="N-acetyltransferase" evidence="1">
    <location>
        <begin position="11"/>
        <end position="168"/>
    </location>
</feature>
<gene>
    <name evidence="2" type="ORF">ACFOYY_11510</name>
</gene>
<comment type="caution">
    <text evidence="2">The sequence shown here is derived from an EMBL/GenBank/DDBJ whole genome shotgun (WGS) entry which is preliminary data.</text>
</comment>
<dbReference type="EMBL" id="JBHSBC010000011">
    <property type="protein sequence ID" value="MFC3980753.1"/>
    <property type="molecule type" value="Genomic_DNA"/>
</dbReference>
<keyword evidence="3" id="KW-1185">Reference proteome</keyword>
<reference evidence="3" key="1">
    <citation type="journal article" date="2019" name="Int. J. Syst. Evol. Microbiol.">
        <title>The Global Catalogue of Microorganisms (GCM) 10K type strain sequencing project: providing services to taxonomists for standard genome sequencing and annotation.</title>
        <authorList>
            <consortium name="The Broad Institute Genomics Platform"/>
            <consortium name="The Broad Institute Genome Sequencing Center for Infectious Disease"/>
            <person name="Wu L."/>
            <person name="Ma J."/>
        </authorList>
    </citation>
    <scope>NUCLEOTIDE SEQUENCE [LARGE SCALE GENOMIC DNA]</scope>
    <source>
        <strain evidence="3">TBRC 7912</strain>
    </source>
</reference>
<dbReference type="Proteomes" id="UP001595698">
    <property type="component" value="Unassembled WGS sequence"/>
</dbReference>
<accession>A0ABV8F0B1</accession>
<dbReference type="InterPro" id="IPR000182">
    <property type="entry name" value="GNAT_dom"/>
</dbReference>
<evidence type="ECO:0000313" key="2">
    <source>
        <dbReference type="EMBL" id="MFC3980753.1"/>
    </source>
</evidence>
<organism evidence="2 3">
    <name type="scientific">Streptosporangium jomthongense</name>
    <dbReference type="NCBI Taxonomy" id="1193683"/>
    <lineage>
        <taxon>Bacteria</taxon>
        <taxon>Bacillati</taxon>
        <taxon>Actinomycetota</taxon>
        <taxon>Actinomycetes</taxon>
        <taxon>Streptosporangiales</taxon>
        <taxon>Streptosporangiaceae</taxon>
        <taxon>Streptosporangium</taxon>
    </lineage>
</organism>
<evidence type="ECO:0000259" key="1">
    <source>
        <dbReference type="Pfam" id="PF13302"/>
    </source>
</evidence>
<dbReference type="RefSeq" id="WP_352013519.1">
    <property type="nucleotide sequence ID" value="NZ_JBHSBC010000011.1"/>
</dbReference>
<evidence type="ECO:0000313" key="3">
    <source>
        <dbReference type="Proteomes" id="UP001595698"/>
    </source>
</evidence>
<dbReference type="Gene3D" id="3.40.630.30">
    <property type="match status" value="1"/>
</dbReference>
<dbReference type="InterPro" id="IPR016181">
    <property type="entry name" value="Acyl_CoA_acyltransferase"/>
</dbReference>
<protein>
    <submittedName>
        <fullName evidence="2">GNAT family protein</fullName>
    </submittedName>
</protein>
<proteinExistence type="predicted"/>
<dbReference type="PANTHER" id="PTHR43610">
    <property type="entry name" value="BLL6696 PROTEIN"/>
    <property type="match status" value="1"/>
</dbReference>